<dbReference type="PANTHER" id="PTHR10796">
    <property type="entry name" value="PATCHED-RELATED"/>
    <property type="match status" value="1"/>
</dbReference>
<evidence type="ECO:0008006" key="4">
    <source>
        <dbReference type="Google" id="ProtNLM"/>
    </source>
</evidence>
<feature type="transmembrane region" description="Helical" evidence="1">
    <location>
        <begin position="74"/>
        <end position="94"/>
    </location>
</feature>
<protein>
    <recommendedName>
        <fullName evidence="4">SSD domain-containing protein</fullName>
    </recommendedName>
</protein>
<keyword evidence="1" id="KW-0472">Membrane</keyword>
<dbReference type="GO" id="GO:0018996">
    <property type="term" value="P:molting cycle, collagen and cuticulin-based cuticle"/>
    <property type="evidence" value="ECO:0007669"/>
    <property type="project" value="TreeGrafter"/>
</dbReference>
<gene>
    <name evidence="2" type="ORF">X798_04650</name>
</gene>
<dbReference type="GO" id="GO:0006897">
    <property type="term" value="P:endocytosis"/>
    <property type="evidence" value="ECO:0007669"/>
    <property type="project" value="TreeGrafter"/>
</dbReference>
<proteinExistence type="predicted"/>
<keyword evidence="3" id="KW-1185">Reference proteome</keyword>
<reference evidence="2 3" key="1">
    <citation type="submission" date="2015-12" db="EMBL/GenBank/DDBJ databases">
        <title>Draft genome of the nematode, Onchocerca flexuosa.</title>
        <authorList>
            <person name="Mitreva M."/>
        </authorList>
    </citation>
    <scope>NUCLEOTIDE SEQUENCE [LARGE SCALE GENOMIC DNA]</scope>
    <source>
        <strain evidence="2">Red Deer</strain>
    </source>
</reference>
<accession>A0A238BSF0</accession>
<evidence type="ECO:0000256" key="1">
    <source>
        <dbReference type="SAM" id="Phobius"/>
    </source>
</evidence>
<evidence type="ECO:0000313" key="3">
    <source>
        <dbReference type="Proteomes" id="UP000242913"/>
    </source>
</evidence>
<keyword evidence="1" id="KW-0812">Transmembrane</keyword>
<evidence type="ECO:0000313" key="2">
    <source>
        <dbReference type="EMBL" id="OZC08299.1"/>
    </source>
</evidence>
<sequence length="337" mass="38765">MSLENPEEAVSGALLMTEEYEVKVSRKDSLKDNLGNTDMEGTDNLLQWSDQCAQTFNKLQMTTHGENVGSYPTIYILLSLLISTTSFGMFKIVLRDRIRDGYTPTNAPSRYEMNVLREFWNATGDPMVTAVLLTAKDNGSMLRDDYLNEVESLDKYLTSNHSVMYDNQPVFYEDFCSPYCRMNIALRLFKNKDKKDIIKVNSNYKEIRQSVDVERIHLEHGEPLSSDTSLIYPVARIDGFDVHLERNFFGITFKEAPKKDAFIGQNITADKLPANTSYAQLISNLQFVKVVLAIYRADRSALEMEGKLSLWELSVFEFAQKHYKNDLIDMEIFVNYY</sequence>
<keyword evidence="1" id="KW-1133">Transmembrane helix</keyword>
<organism evidence="2 3">
    <name type="scientific">Onchocerca flexuosa</name>
    <dbReference type="NCBI Taxonomy" id="387005"/>
    <lineage>
        <taxon>Eukaryota</taxon>
        <taxon>Metazoa</taxon>
        <taxon>Ecdysozoa</taxon>
        <taxon>Nematoda</taxon>
        <taxon>Chromadorea</taxon>
        <taxon>Rhabditida</taxon>
        <taxon>Spirurina</taxon>
        <taxon>Spiruromorpha</taxon>
        <taxon>Filarioidea</taxon>
        <taxon>Onchocercidae</taxon>
        <taxon>Onchocerca</taxon>
    </lineage>
</organism>
<dbReference type="InterPro" id="IPR051697">
    <property type="entry name" value="Patched_domain-protein"/>
</dbReference>
<dbReference type="AlphaFoldDB" id="A0A238BSF0"/>
<dbReference type="EMBL" id="KZ270010">
    <property type="protein sequence ID" value="OZC08299.1"/>
    <property type="molecule type" value="Genomic_DNA"/>
</dbReference>
<dbReference type="Proteomes" id="UP000242913">
    <property type="component" value="Unassembled WGS sequence"/>
</dbReference>
<dbReference type="PANTHER" id="PTHR10796:SF90">
    <property type="entry name" value="SSD DOMAIN-CONTAINING PROTEIN"/>
    <property type="match status" value="1"/>
</dbReference>
<name>A0A238BSF0_9BILA</name>
<dbReference type="GO" id="GO:0030659">
    <property type="term" value="C:cytoplasmic vesicle membrane"/>
    <property type="evidence" value="ECO:0007669"/>
    <property type="project" value="TreeGrafter"/>
</dbReference>
<dbReference type="OrthoDB" id="6510177at2759"/>
<dbReference type="GO" id="GO:0005886">
    <property type="term" value="C:plasma membrane"/>
    <property type="evidence" value="ECO:0007669"/>
    <property type="project" value="TreeGrafter"/>
</dbReference>